<comment type="caution">
    <text evidence="2">The sequence shown here is derived from an EMBL/GenBank/DDBJ whole genome shotgun (WGS) entry which is preliminary data.</text>
</comment>
<proteinExistence type="predicted"/>
<evidence type="ECO:0000313" key="2">
    <source>
        <dbReference type="EMBL" id="GAA4095528.1"/>
    </source>
</evidence>
<dbReference type="PANTHER" id="PTHR34846">
    <property type="entry name" value="4-CARBOXYMUCONOLACTONE DECARBOXYLASE FAMILY PROTEIN (AFU_ORTHOLOGUE AFUA_6G11590)"/>
    <property type="match status" value="1"/>
</dbReference>
<organism evidence="2 3">
    <name type="scientific">Mucilaginibacter panaciglaebae</name>
    <dbReference type="NCBI Taxonomy" id="502331"/>
    <lineage>
        <taxon>Bacteria</taxon>
        <taxon>Pseudomonadati</taxon>
        <taxon>Bacteroidota</taxon>
        <taxon>Sphingobacteriia</taxon>
        <taxon>Sphingobacteriales</taxon>
        <taxon>Sphingobacteriaceae</taxon>
        <taxon>Mucilaginibacter</taxon>
    </lineage>
</organism>
<dbReference type="PANTHER" id="PTHR34846:SF10">
    <property type="entry name" value="CYTOPLASMIC PROTEIN"/>
    <property type="match status" value="1"/>
</dbReference>
<gene>
    <name evidence="2" type="ORF">GCM10022392_18200</name>
</gene>
<dbReference type="InterPro" id="IPR004675">
    <property type="entry name" value="AhpD_core"/>
</dbReference>
<dbReference type="SUPFAM" id="SSF69118">
    <property type="entry name" value="AhpD-like"/>
    <property type="match status" value="1"/>
</dbReference>
<dbReference type="Pfam" id="PF02627">
    <property type="entry name" value="CMD"/>
    <property type="match status" value="1"/>
</dbReference>
<feature type="domain" description="Carboxymuconolactone decarboxylase-like" evidence="1">
    <location>
        <begin position="19"/>
        <end position="94"/>
    </location>
</feature>
<dbReference type="Gene3D" id="1.20.1290.10">
    <property type="entry name" value="AhpD-like"/>
    <property type="match status" value="1"/>
</dbReference>
<evidence type="ECO:0000259" key="1">
    <source>
        <dbReference type="Pfam" id="PF02627"/>
    </source>
</evidence>
<accession>A0ABP7WS64</accession>
<dbReference type="NCBIfam" id="TIGR00778">
    <property type="entry name" value="ahpD_dom"/>
    <property type="match status" value="1"/>
</dbReference>
<sequence length="155" mass="17572">MEARINFFEKGSGAIKALFGLGAYLAKSPVERKLLDLINFRVSQINGCAYCLDMHSKDLRAEGETEQRLYMLAAWREGPMYTDRERAALAWAEAVTKLNNNDVPDEVFEQARQQFTEEELVDLTLAVTTINTYNRINIAFRVPGGSYQVGQFAMH</sequence>
<dbReference type="InterPro" id="IPR029032">
    <property type="entry name" value="AhpD-like"/>
</dbReference>
<dbReference type="Proteomes" id="UP001500841">
    <property type="component" value="Unassembled WGS sequence"/>
</dbReference>
<reference evidence="3" key="1">
    <citation type="journal article" date="2019" name="Int. J. Syst. Evol. Microbiol.">
        <title>The Global Catalogue of Microorganisms (GCM) 10K type strain sequencing project: providing services to taxonomists for standard genome sequencing and annotation.</title>
        <authorList>
            <consortium name="The Broad Institute Genomics Platform"/>
            <consortium name="The Broad Institute Genome Sequencing Center for Infectious Disease"/>
            <person name="Wu L."/>
            <person name="Ma J."/>
        </authorList>
    </citation>
    <scope>NUCLEOTIDE SEQUENCE [LARGE SCALE GENOMIC DNA]</scope>
    <source>
        <strain evidence="3">JCM 17085</strain>
    </source>
</reference>
<dbReference type="InterPro" id="IPR003779">
    <property type="entry name" value="CMD-like"/>
</dbReference>
<name>A0ABP7WS64_9SPHI</name>
<evidence type="ECO:0000313" key="3">
    <source>
        <dbReference type="Proteomes" id="UP001500841"/>
    </source>
</evidence>
<keyword evidence="3" id="KW-1185">Reference proteome</keyword>
<protein>
    <submittedName>
        <fullName evidence="2">Carboxymuconolactone decarboxylase family protein</fullName>
    </submittedName>
</protein>
<dbReference type="RefSeq" id="WP_345103156.1">
    <property type="nucleotide sequence ID" value="NZ_BAABCV010000006.1"/>
</dbReference>
<dbReference type="EMBL" id="BAABCV010000006">
    <property type="protein sequence ID" value="GAA4095528.1"/>
    <property type="molecule type" value="Genomic_DNA"/>
</dbReference>